<dbReference type="FunCoup" id="A0A286UAN9">
    <property type="interactions" value="183"/>
</dbReference>
<name>A0A286UAN9_9AGAM</name>
<dbReference type="OrthoDB" id="588261at2759"/>
<dbReference type="GO" id="GO:0009055">
    <property type="term" value="F:electron transfer activity"/>
    <property type="evidence" value="ECO:0007669"/>
    <property type="project" value="InterPro"/>
</dbReference>
<dbReference type="PROSITE" id="PS01001">
    <property type="entry name" value="SDH_CYT_2"/>
    <property type="match status" value="1"/>
</dbReference>
<keyword evidence="6" id="KW-0408">Iron</keyword>
<proteinExistence type="predicted"/>
<feature type="transmembrane region" description="Helical" evidence="8">
    <location>
        <begin position="86"/>
        <end position="106"/>
    </location>
</feature>
<gene>
    <name evidence="9" type="ORF">PNOK_0826000</name>
</gene>
<dbReference type="Proteomes" id="UP000217199">
    <property type="component" value="Unassembled WGS sequence"/>
</dbReference>
<dbReference type="NCBIfam" id="TIGR02970">
    <property type="entry name" value="succ_dehyd_cytB"/>
    <property type="match status" value="1"/>
</dbReference>
<dbReference type="AlphaFoldDB" id="A0A286UAN9"/>
<keyword evidence="2" id="KW-0349">Heme</keyword>
<comment type="subcellular location">
    <subcellularLocation>
        <location evidence="1">Membrane</location>
        <topology evidence="1">Multi-pass membrane protein</topology>
    </subcellularLocation>
</comment>
<keyword evidence="10" id="KW-1185">Reference proteome</keyword>
<keyword evidence="4" id="KW-0479">Metal-binding</keyword>
<dbReference type="SMR" id="A0A286UAN9"/>
<dbReference type="PANTHER" id="PTHR10978">
    <property type="entry name" value="SUCCINATE DEHYDROGENASE CYTOCHROME B560 SUBUNIT"/>
    <property type="match status" value="1"/>
</dbReference>
<dbReference type="InterPro" id="IPR000701">
    <property type="entry name" value="SuccDH_FuR_B_TM-su"/>
</dbReference>
<dbReference type="GO" id="GO:0006099">
    <property type="term" value="P:tricarboxylic acid cycle"/>
    <property type="evidence" value="ECO:0007669"/>
    <property type="project" value="InterPro"/>
</dbReference>
<evidence type="ECO:0000256" key="5">
    <source>
        <dbReference type="ARBA" id="ARBA00022989"/>
    </source>
</evidence>
<dbReference type="CDD" id="cd03499">
    <property type="entry name" value="SQR_TypeC_SdhC"/>
    <property type="match status" value="1"/>
</dbReference>
<accession>A0A286UAN9</accession>
<evidence type="ECO:0000256" key="2">
    <source>
        <dbReference type="ARBA" id="ARBA00022617"/>
    </source>
</evidence>
<dbReference type="PANTHER" id="PTHR10978:SF5">
    <property type="entry name" value="SUCCINATE DEHYDROGENASE CYTOCHROME B560 SUBUNIT, MITOCHONDRIAL"/>
    <property type="match status" value="1"/>
</dbReference>
<sequence>MMSTRIVGLSPALRRTSFQSSLVRNQAVLRNAVLKRGIQTELHSASKAQDILNAQRLKRPSSPHFTIYQPQMTWIPSIINRATGSALSVLLYGFTISYVVFPYVGLPFTSTDVVQLVSTLPEFVKYSGKLLLAAPFAFHSWNGIRHLAWDSGKFLNIKGVYSTGYALLGATAVTTIGLLFV</sequence>
<dbReference type="STRING" id="2282107.A0A286UAN9"/>
<dbReference type="GO" id="GO:0005739">
    <property type="term" value="C:mitochondrion"/>
    <property type="evidence" value="ECO:0007669"/>
    <property type="project" value="GOC"/>
</dbReference>
<keyword evidence="5 8" id="KW-1133">Transmembrane helix</keyword>
<dbReference type="InterPro" id="IPR014314">
    <property type="entry name" value="Succ_DH_cytb556"/>
</dbReference>
<dbReference type="EMBL" id="NBII01000008">
    <property type="protein sequence ID" value="PAV16640.1"/>
    <property type="molecule type" value="Genomic_DNA"/>
</dbReference>
<dbReference type="GO" id="GO:0006121">
    <property type="term" value="P:mitochondrial electron transport, succinate to ubiquinone"/>
    <property type="evidence" value="ECO:0007669"/>
    <property type="project" value="TreeGrafter"/>
</dbReference>
<dbReference type="Gene3D" id="1.20.1300.10">
    <property type="entry name" value="Fumarate reductase/succinate dehydrogenase, transmembrane subunit"/>
    <property type="match status" value="1"/>
</dbReference>
<keyword evidence="7 8" id="KW-0472">Membrane</keyword>
<organism evidence="9 10">
    <name type="scientific">Pyrrhoderma noxium</name>
    <dbReference type="NCBI Taxonomy" id="2282107"/>
    <lineage>
        <taxon>Eukaryota</taxon>
        <taxon>Fungi</taxon>
        <taxon>Dikarya</taxon>
        <taxon>Basidiomycota</taxon>
        <taxon>Agaricomycotina</taxon>
        <taxon>Agaricomycetes</taxon>
        <taxon>Hymenochaetales</taxon>
        <taxon>Hymenochaetaceae</taxon>
        <taxon>Pyrrhoderma</taxon>
    </lineage>
</organism>
<keyword evidence="3 8" id="KW-0812">Transmembrane</keyword>
<dbReference type="SUPFAM" id="SSF81343">
    <property type="entry name" value="Fumarate reductase respiratory complex transmembrane subunits"/>
    <property type="match status" value="1"/>
</dbReference>
<dbReference type="InParanoid" id="A0A286UAN9"/>
<feature type="transmembrane region" description="Helical" evidence="8">
    <location>
        <begin position="160"/>
        <end position="180"/>
    </location>
</feature>
<dbReference type="InterPro" id="IPR034804">
    <property type="entry name" value="SQR/QFR_C/D"/>
</dbReference>
<evidence type="ECO:0000256" key="6">
    <source>
        <dbReference type="ARBA" id="ARBA00023004"/>
    </source>
</evidence>
<dbReference type="InterPro" id="IPR018495">
    <property type="entry name" value="Succ_DH_cyt_bsu_CS"/>
</dbReference>
<evidence type="ECO:0000313" key="9">
    <source>
        <dbReference type="EMBL" id="PAV16640.1"/>
    </source>
</evidence>
<dbReference type="Pfam" id="PF01127">
    <property type="entry name" value="Sdh_cyt"/>
    <property type="match status" value="1"/>
</dbReference>
<comment type="caution">
    <text evidence="9">The sequence shown here is derived from an EMBL/GenBank/DDBJ whole genome shotgun (WGS) entry which is preliminary data.</text>
</comment>
<evidence type="ECO:0000256" key="3">
    <source>
        <dbReference type="ARBA" id="ARBA00022692"/>
    </source>
</evidence>
<evidence type="ECO:0000256" key="4">
    <source>
        <dbReference type="ARBA" id="ARBA00022723"/>
    </source>
</evidence>
<evidence type="ECO:0000256" key="7">
    <source>
        <dbReference type="ARBA" id="ARBA00023136"/>
    </source>
</evidence>
<dbReference type="GO" id="GO:0046872">
    <property type="term" value="F:metal ion binding"/>
    <property type="evidence" value="ECO:0007669"/>
    <property type="project" value="UniProtKB-KW"/>
</dbReference>
<evidence type="ECO:0000313" key="10">
    <source>
        <dbReference type="Proteomes" id="UP000217199"/>
    </source>
</evidence>
<dbReference type="GO" id="GO:0016020">
    <property type="term" value="C:membrane"/>
    <property type="evidence" value="ECO:0007669"/>
    <property type="project" value="UniProtKB-SubCell"/>
</dbReference>
<protein>
    <submittedName>
        <fullName evidence="9">Succinate dehydrogenase cytochrome b560 subunit</fullName>
    </submittedName>
</protein>
<reference evidence="9 10" key="1">
    <citation type="journal article" date="2017" name="Mol. Ecol.">
        <title>Comparative and population genomic landscape of Phellinus noxius: A hypervariable fungus causing root rot in trees.</title>
        <authorList>
            <person name="Chung C.L."/>
            <person name="Lee T.J."/>
            <person name="Akiba M."/>
            <person name="Lee H.H."/>
            <person name="Kuo T.H."/>
            <person name="Liu D."/>
            <person name="Ke H.M."/>
            <person name="Yokoi T."/>
            <person name="Roa M.B."/>
            <person name="Lu M.J."/>
            <person name="Chang Y.Y."/>
            <person name="Ann P.J."/>
            <person name="Tsai J.N."/>
            <person name="Chen C.Y."/>
            <person name="Tzean S.S."/>
            <person name="Ota Y."/>
            <person name="Hattori T."/>
            <person name="Sahashi N."/>
            <person name="Liou R.F."/>
            <person name="Kikuchi T."/>
            <person name="Tsai I.J."/>
        </authorList>
    </citation>
    <scope>NUCLEOTIDE SEQUENCE [LARGE SCALE GENOMIC DNA]</scope>
    <source>
        <strain evidence="9 10">FFPRI411160</strain>
    </source>
</reference>
<evidence type="ECO:0000256" key="8">
    <source>
        <dbReference type="SAM" id="Phobius"/>
    </source>
</evidence>
<evidence type="ECO:0000256" key="1">
    <source>
        <dbReference type="ARBA" id="ARBA00004141"/>
    </source>
</evidence>